<keyword evidence="1" id="KW-0946">Virion</keyword>
<dbReference type="RefSeq" id="YP_010771003.1">
    <property type="nucleotide sequence ID" value="NC_074458.1"/>
</dbReference>
<dbReference type="Pfam" id="PF22387">
    <property type="entry name" value="PhiCb5_coat"/>
    <property type="match status" value="1"/>
</dbReference>
<proteinExistence type="predicted"/>
<dbReference type="GO" id="GO:0019028">
    <property type="term" value="C:viral capsid"/>
    <property type="evidence" value="ECO:0007669"/>
    <property type="project" value="UniProtKB-KW"/>
</dbReference>
<dbReference type="KEGG" id="vg:80400605"/>
<dbReference type="Proteomes" id="UP000678893">
    <property type="component" value="Segment"/>
</dbReference>
<accession>A0A8S5KY19</accession>
<organism evidence="1 2">
    <name type="scientific">ssRNA phage SRR6960799_38</name>
    <dbReference type="NCBI Taxonomy" id="2786596"/>
    <lineage>
        <taxon>Viruses</taxon>
        <taxon>Riboviria</taxon>
        <taxon>Orthornavirae</taxon>
        <taxon>Lenarviricota</taxon>
        <taxon>Leviviricetes</taxon>
        <taxon>Timlovirales</taxon>
        <taxon>Steitzviridae</taxon>
        <taxon>Bicehmovirus</taxon>
        <taxon>Bicehmovirus limicola</taxon>
        <taxon>Psouhdivirus limicola</taxon>
    </lineage>
</organism>
<dbReference type="EMBL" id="BK013595">
    <property type="protein sequence ID" value="DAD50678.1"/>
    <property type="molecule type" value="Genomic_RNA"/>
</dbReference>
<evidence type="ECO:0000313" key="2">
    <source>
        <dbReference type="Proteomes" id="UP000678893"/>
    </source>
</evidence>
<protein>
    <submittedName>
        <fullName evidence="1">Coat protein</fullName>
    </submittedName>
</protein>
<name>A0A8S5KY19_9VIRU</name>
<keyword evidence="1" id="KW-0167">Capsid protein</keyword>
<keyword evidence="2" id="KW-1185">Reference proteome</keyword>
<dbReference type="GeneID" id="80400605"/>
<dbReference type="InterPro" id="IPR054457">
    <property type="entry name" value="PhiCb5_coat"/>
</dbReference>
<sequence length="120" mass="13395">MAIGATLTVVLSGGSTVLNRINQDNYASEFFYKDSTRSATLRIRHTTTTPKGDVPAYDRHNVEIVETFFKTLTDPEFSRKCYFVIEQLPSDDSVANFDGLCDLSIATSNAFLKDLMAWIS</sequence>
<reference evidence="1" key="1">
    <citation type="submission" date="2020-09" db="EMBL/GenBank/DDBJ databases">
        <title>Leviviricetes taxonomy.</title>
        <authorList>
            <person name="Stockdale S.R."/>
            <person name="Callanan J."/>
            <person name="Adriaenssens E.M."/>
            <person name="Kuhn J.H."/>
            <person name="Rumnieks J."/>
            <person name="Shkoporov A."/>
            <person name="Draper L.A."/>
            <person name="Ross P."/>
            <person name="Hill C."/>
        </authorList>
    </citation>
    <scope>NUCLEOTIDE SEQUENCE</scope>
</reference>
<gene>
    <name evidence="1" type="primary">SRR6960799_38_2</name>
</gene>
<dbReference type="Gene3D" id="2.40.160.220">
    <property type="match status" value="1"/>
</dbReference>
<evidence type="ECO:0000313" key="1">
    <source>
        <dbReference type="EMBL" id="DAD50678.1"/>
    </source>
</evidence>